<dbReference type="EMBL" id="JBHULB010000005">
    <property type="protein sequence ID" value="MFD2585631.1"/>
    <property type="molecule type" value="Genomic_DNA"/>
</dbReference>
<evidence type="ECO:0000313" key="3">
    <source>
        <dbReference type="Proteomes" id="UP001597526"/>
    </source>
</evidence>
<dbReference type="InterPro" id="IPR016024">
    <property type="entry name" value="ARM-type_fold"/>
</dbReference>
<keyword evidence="1" id="KW-0812">Transmembrane</keyword>
<gene>
    <name evidence="2" type="ORF">ACFSQJ_01740</name>
</gene>
<keyword evidence="3" id="KW-1185">Reference proteome</keyword>
<accession>A0ABW5MTG5</accession>
<keyword evidence="1" id="KW-1133">Transmembrane helix</keyword>
<comment type="caution">
    <text evidence="2">The sequence shown here is derived from an EMBL/GenBank/DDBJ whole genome shotgun (WGS) entry which is preliminary data.</text>
</comment>
<evidence type="ECO:0000256" key="1">
    <source>
        <dbReference type="SAM" id="Phobius"/>
    </source>
</evidence>
<sequence>MNIELFTYYNLFLVSSPTVDTSILWNFTFLFIGLGVLYFGFIFFFKSKLSKIALKTASTRAELAPIISNFLFHSAQDSKDDQKEYINLKIEIREYLRNKTFRKILAEILFDLQKDVAGTTEERLFKLYRELGLHHDAFAKLKSWRWQVISQGILELTQMQVGESYQLITKFINDRRGPIRKQAEIATIKLRDEGIEFILDSTTYAISEWQQLKMIEALSGLKDYSPPRFKSWLISENTDVVLFALRLIKHYNQNDAAASIIELVKHKNNHIKLAAIQCIKDFNFKEAKSTLRAVFLDCTDEVKIQILSAVALFGDASDIPFLNGVSIKETNFLVCSKASGAINIISPDTVLPTKDIKNTKPSDLELEVDLEKVQPTIIHSDETTTVSLSEDYLEIETAEETDVYEVDDSPKHEKSIENIEIAETIVQDLKVERPNENKDILPEKEIIVQSQENDELNTGELEEAFEFGSMDQETDASLNNELGLLSSKDDDLPNVVPNSDELEEEYAMMTFEQKNTFIDTIESLTDVKQIGLLEEIMEKEDESELRFKAFKKLQLLKTNFPVVKILENEYSESNDTEEDVTVLEENVLESKGLEKDIELPSVFLPLYQKTWDLDSKLILIKEMESLGDEKEVFFLRTLIDSNELRISKSAKKAIVAIENRISDNSEYVDVIPVLKNEEVSMTSDNKESTLIEPTTQLNDEVSAIIEEQQTILNNDNKLPLELCFLYDEFGINASKNEEKEEESLFDFEISEEFFLNLDKKEENEH</sequence>
<feature type="transmembrane region" description="Helical" evidence="1">
    <location>
        <begin position="23"/>
        <end position="45"/>
    </location>
</feature>
<dbReference type="SUPFAM" id="SSF48371">
    <property type="entry name" value="ARM repeat"/>
    <property type="match status" value="1"/>
</dbReference>
<reference evidence="3" key="1">
    <citation type="journal article" date="2019" name="Int. J. Syst. Evol. Microbiol.">
        <title>The Global Catalogue of Microorganisms (GCM) 10K type strain sequencing project: providing services to taxonomists for standard genome sequencing and annotation.</title>
        <authorList>
            <consortium name="The Broad Institute Genomics Platform"/>
            <consortium name="The Broad Institute Genome Sequencing Center for Infectious Disease"/>
            <person name="Wu L."/>
            <person name="Ma J."/>
        </authorList>
    </citation>
    <scope>NUCLEOTIDE SEQUENCE [LARGE SCALE GENOMIC DNA]</scope>
    <source>
        <strain evidence="3">KCTC 52368</strain>
    </source>
</reference>
<name>A0ABW5MTG5_9FLAO</name>
<proteinExistence type="predicted"/>
<keyword evidence="1" id="KW-0472">Membrane</keyword>
<protein>
    <submittedName>
        <fullName evidence="2">HEAT repeat domain-containing protein</fullName>
    </submittedName>
</protein>
<dbReference type="InterPro" id="IPR011989">
    <property type="entry name" value="ARM-like"/>
</dbReference>
<dbReference type="Gene3D" id="1.25.10.10">
    <property type="entry name" value="Leucine-rich Repeat Variant"/>
    <property type="match status" value="1"/>
</dbReference>
<evidence type="ECO:0000313" key="2">
    <source>
        <dbReference type="EMBL" id="MFD2585631.1"/>
    </source>
</evidence>
<organism evidence="2 3">
    <name type="scientific">Croceitalea marina</name>
    <dbReference type="NCBI Taxonomy" id="1775166"/>
    <lineage>
        <taxon>Bacteria</taxon>
        <taxon>Pseudomonadati</taxon>
        <taxon>Bacteroidota</taxon>
        <taxon>Flavobacteriia</taxon>
        <taxon>Flavobacteriales</taxon>
        <taxon>Flavobacteriaceae</taxon>
        <taxon>Croceitalea</taxon>
    </lineage>
</organism>
<dbReference type="Proteomes" id="UP001597526">
    <property type="component" value="Unassembled WGS sequence"/>
</dbReference>